<dbReference type="PANTHER" id="PTHR10509:SF14">
    <property type="entry name" value="CAFFEOYL-COA O-METHYLTRANSFERASE 3-RELATED"/>
    <property type="match status" value="1"/>
</dbReference>
<organism evidence="4 5">
    <name type="scientific">Coprobacter secundus subsp. similis</name>
    <dbReference type="NCBI Taxonomy" id="2751153"/>
    <lineage>
        <taxon>Bacteria</taxon>
        <taxon>Pseudomonadati</taxon>
        <taxon>Bacteroidota</taxon>
        <taxon>Bacteroidia</taxon>
        <taxon>Bacteroidales</taxon>
        <taxon>Barnesiellaceae</taxon>
        <taxon>Coprobacter</taxon>
    </lineage>
</organism>
<keyword evidence="3" id="KW-0949">S-adenosyl-L-methionine</keyword>
<accession>A0A7G1HZ73</accession>
<evidence type="ECO:0000313" key="4">
    <source>
        <dbReference type="EMBL" id="BCI63821.1"/>
    </source>
</evidence>
<evidence type="ECO:0000256" key="2">
    <source>
        <dbReference type="ARBA" id="ARBA00022679"/>
    </source>
</evidence>
<dbReference type="InterPro" id="IPR002935">
    <property type="entry name" value="SAM_O-MeTrfase"/>
</dbReference>
<dbReference type="AlphaFoldDB" id="A0A7G1HZ73"/>
<dbReference type="GO" id="GO:0008757">
    <property type="term" value="F:S-adenosylmethionine-dependent methyltransferase activity"/>
    <property type="evidence" value="ECO:0007669"/>
    <property type="project" value="TreeGrafter"/>
</dbReference>
<dbReference type="Pfam" id="PF01596">
    <property type="entry name" value="Methyltransf_3"/>
    <property type="match status" value="1"/>
</dbReference>
<dbReference type="SUPFAM" id="SSF53335">
    <property type="entry name" value="S-adenosyl-L-methionine-dependent methyltransferases"/>
    <property type="match status" value="1"/>
</dbReference>
<keyword evidence="2 4" id="KW-0808">Transferase</keyword>
<gene>
    <name evidence="4" type="ORF">Cop2CBH44_21740</name>
</gene>
<dbReference type="Proteomes" id="UP000594042">
    <property type="component" value="Chromosome"/>
</dbReference>
<dbReference type="Gene3D" id="3.40.50.150">
    <property type="entry name" value="Vaccinia Virus protein VP39"/>
    <property type="match status" value="1"/>
</dbReference>
<dbReference type="GO" id="GO:0032259">
    <property type="term" value="P:methylation"/>
    <property type="evidence" value="ECO:0007669"/>
    <property type="project" value="UniProtKB-KW"/>
</dbReference>
<dbReference type="PROSITE" id="PS51682">
    <property type="entry name" value="SAM_OMT_I"/>
    <property type="match status" value="1"/>
</dbReference>
<dbReference type="KEGG" id="copr:Cop2CBH44_21740"/>
<protein>
    <submittedName>
        <fullName evidence="4">O-methyltransferase</fullName>
    </submittedName>
</protein>
<evidence type="ECO:0000256" key="3">
    <source>
        <dbReference type="ARBA" id="ARBA00022691"/>
    </source>
</evidence>
<reference evidence="5" key="1">
    <citation type="submission" date="2020-07" db="EMBL/GenBank/DDBJ databases">
        <title>Complete genome sequencing of Coprobacter sp. strain 2CBH44.</title>
        <authorList>
            <person name="Sakamoto M."/>
            <person name="Murakami T."/>
            <person name="Mori H."/>
        </authorList>
    </citation>
    <scope>NUCLEOTIDE SEQUENCE [LARGE SCALE GENOMIC DNA]</scope>
    <source>
        <strain evidence="5">2CBH44</strain>
    </source>
</reference>
<dbReference type="GO" id="GO:0008171">
    <property type="term" value="F:O-methyltransferase activity"/>
    <property type="evidence" value="ECO:0007669"/>
    <property type="project" value="InterPro"/>
</dbReference>
<evidence type="ECO:0000256" key="1">
    <source>
        <dbReference type="ARBA" id="ARBA00022603"/>
    </source>
</evidence>
<proteinExistence type="predicted"/>
<dbReference type="InterPro" id="IPR029063">
    <property type="entry name" value="SAM-dependent_MTases_sf"/>
</dbReference>
<dbReference type="EMBL" id="AP023322">
    <property type="protein sequence ID" value="BCI63821.1"/>
    <property type="molecule type" value="Genomic_DNA"/>
</dbReference>
<dbReference type="RefSeq" id="WP_021929803.1">
    <property type="nucleotide sequence ID" value="NZ_AP023322.1"/>
</dbReference>
<evidence type="ECO:0000313" key="5">
    <source>
        <dbReference type="Proteomes" id="UP000594042"/>
    </source>
</evidence>
<dbReference type="InterPro" id="IPR050362">
    <property type="entry name" value="Cation-dep_OMT"/>
</dbReference>
<keyword evidence="5" id="KW-1185">Reference proteome</keyword>
<keyword evidence="1 4" id="KW-0489">Methyltransferase</keyword>
<sequence>MDDRIEDYILRHSDEEGELLSRLNRETHVKLLRPRMLSGHLQGRILKMLCRMIKPRYVLELGTFTGYSALCMAEGIVPDGEIHTIEIDDEIEDFTRSYFEQSEYKERIRFYIGDAMHIVPSIDRVFDLVFIDADKRHYVEYYDLVFDKVRSGGFILADNTLWDGKVVTEPQSRDAQTVGILRFNEMIAADNRVEKVILPLRDGLTLIWKK</sequence>
<dbReference type="PANTHER" id="PTHR10509">
    <property type="entry name" value="O-METHYLTRANSFERASE-RELATED"/>
    <property type="match status" value="1"/>
</dbReference>
<name>A0A7G1HZ73_9BACT</name>
<dbReference type="CDD" id="cd02440">
    <property type="entry name" value="AdoMet_MTases"/>
    <property type="match status" value="1"/>
</dbReference>